<organism evidence="2 3">
    <name type="scientific">Plasmodium gonderi</name>
    <dbReference type="NCBI Taxonomy" id="77519"/>
    <lineage>
        <taxon>Eukaryota</taxon>
        <taxon>Sar</taxon>
        <taxon>Alveolata</taxon>
        <taxon>Apicomplexa</taxon>
        <taxon>Aconoidasida</taxon>
        <taxon>Haemosporida</taxon>
        <taxon>Plasmodiidae</taxon>
        <taxon>Plasmodium</taxon>
        <taxon>Plasmodium (Plasmodium)</taxon>
    </lineage>
</organism>
<dbReference type="Proteomes" id="UP000195521">
    <property type="component" value="Unassembled WGS sequence"/>
</dbReference>
<proteinExistence type="predicted"/>
<keyword evidence="3" id="KW-1185">Reference proteome</keyword>
<comment type="caution">
    <text evidence="2">The sequence shown here is derived from an EMBL/GenBank/DDBJ whole genome shotgun (WGS) entry which is preliminary data.</text>
</comment>
<dbReference type="GeneID" id="39750314"/>
<feature type="region of interest" description="Disordered" evidence="1">
    <location>
        <begin position="190"/>
        <end position="218"/>
    </location>
</feature>
<evidence type="ECO:0000313" key="3">
    <source>
        <dbReference type="Proteomes" id="UP000195521"/>
    </source>
</evidence>
<protein>
    <submittedName>
        <fullName evidence="2">Uncharacterized protein</fullName>
    </submittedName>
</protein>
<dbReference type="OMA" id="NIMFTIL"/>
<sequence>MNKNKNISAAINKKIQERAQEGRKNDKKVHNEVHKLINKEIILDYNTNEKVNVKFILSKYLNIITYLTKENINLKKILEKIKLENNKKESIIIKYEHELRSKNDIIQKLINTSGTATSEVDLSALHASAEQVQESSSIIQQDIEVLKADNASSPSLKRANHYSHDGDIYQKRFPSFSCTFADTQNEEKCEGFTKNNSPQTSEINVPNNCAGKGRSNGKTKTLLQENVGNIPYDEMKKNKHDEKKSLTSSNNCGNDLIWNKKKSKNEIPIFISKDINLYSLKNCKSKDNDKCIDELNCLIHSAPTADNINGVKIVQYEGKIEKIEKYHKQCEEDYKNIYIRSAHIIDKSSSLNIQREMNISQNVILEETKIVNSPPFVCESLQKMKSLPISENIVDDEENMDKKYIKMDVLLMRENNGETDYKKGKEEKMKKENLSHLHASGPDKNKHAGNIIDNEILQSDSEKVVGHDTFVPKISAAIVDNSHENRNIMNSNSFEKKSADNDLEDDNFEDLENIMSTILKLRKKG</sequence>
<evidence type="ECO:0000256" key="1">
    <source>
        <dbReference type="SAM" id="MobiDB-lite"/>
    </source>
</evidence>
<reference evidence="3" key="1">
    <citation type="submission" date="2017-04" db="EMBL/GenBank/DDBJ databases">
        <title>Plasmodium gonderi genome.</title>
        <authorList>
            <person name="Arisue N."/>
            <person name="Honma H."/>
            <person name="Kawai S."/>
            <person name="Tougan T."/>
            <person name="Tanabe K."/>
            <person name="Horii T."/>
        </authorList>
    </citation>
    <scope>NUCLEOTIDE SEQUENCE [LARGE SCALE GENOMIC DNA]</scope>
    <source>
        <strain evidence="3">ATCC 30045</strain>
    </source>
</reference>
<accession>A0A1Y1JPZ2</accession>
<gene>
    <name evidence="2" type="ORF">PGO_143660</name>
</gene>
<dbReference type="EMBL" id="BDQF01000015">
    <property type="protein sequence ID" value="GAW83568.1"/>
    <property type="molecule type" value="Genomic_DNA"/>
</dbReference>
<evidence type="ECO:0000313" key="2">
    <source>
        <dbReference type="EMBL" id="GAW83568.1"/>
    </source>
</evidence>
<dbReference type="OrthoDB" id="378086at2759"/>
<feature type="compositionally biased region" description="Polar residues" evidence="1">
    <location>
        <begin position="193"/>
        <end position="207"/>
    </location>
</feature>
<dbReference type="AlphaFoldDB" id="A0A1Y1JPZ2"/>
<dbReference type="RefSeq" id="XP_028546157.1">
    <property type="nucleotide sequence ID" value="XM_028690356.1"/>
</dbReference>
<name>A0A1Y1JPZ2_PLAGO</name>